<comment type="subcellular location">
    <subcellularLocation>
        <location evidence="1">Membrane</location>
    </subcellularLocation>
    <subcellularLocation>
        <location evidence="2">Secreted</location>
    </subcellularLocation>
</comment>
<dbReference type="PRINTS" id="PR01488">
    <property type="entry name" value="RTXTOXINA"/>
</dbReference>
<dbReference type="PANTHER" id="PTHR38340:SF1">
    <property type="entry name" value="S-LAYER PROTEIN"/>
    <property type="match status" value="1"/>
</dbReference>
<evidence type="ECO:0000256" key="2">
    <source>
        <dbReference type="ARBA" id="ARBA00004613"/>
    </source>
</evidence>
<evidence type="ECO:0000256" key="1">
    <source>
        <dbReference type="ARBA" id="ARBA00004370"/>
    </source>
</evidence>
<dbReference type="Gene3D" id="2.150.10.10">
    <property type="entry name" value="Serralysin-like metalloprotease, C-terminal"/>
    <property type="match status" value="6"/>
</dbReference>
<evidence type="ECO:0000256" key="6">
    <source>
        <dbReference type="ARBA" id="ARBA00023026"/>
    </source>
</evidence>
<sequence>MTNYIGTSFGDDLIGGAGRDALWGRGGSDFLQGGGGADLIYGGDDGDFIFDGLGRDRVNGQDGDDTLVMATNFSGTAASADIGDRVDGGAGVDYVIYLPLVEVAGVLTFGTHPKTVVDFLDSTKNAGLAQGDTLVNVEGYVGGRGQDAVYGNNDVNYFRGSLGNDFYAGRGGTDVYIGYNGFPGLVADVIPVTMKLAFGATASSYAAKAGVTVAAGQAVALYEIWIDANKDFVRDVSELTYEADVLDGIEHFVGTAGQDVINGSDANEIFSTGPASGGDNINGGGGFDTLNLDVQYGDSGPVQVDIGAGTLVQGELVSQVVSIEGVEGSLYNDQIIGSAANNTLWGKDGDDSVDGAEGNDRITGDAGIDILFGGTGNDIIDGGADEDVIDGGDGFDTASYASALTGVAVSLAKGRGGVALIDFVPQLPSDSAGDTLVDIEAVIGSLQSDVLVGDDLGNVLQGRGGSDKLSGCDGNDIIFGEGDPTSSVPDRNVDPTLDDDFSDDCDCEEEDGADDSGKYDDDIAGGDGNDTLYGQLGNDEVCGGNGNDVMSGGTGKDVMEGGTGDDTIDGNEGSDVIRAGAGNDTISGGAGFDIIYGGLGTDTVTYAASAEAVRVDLSQFWRNSGGDAASDYISEILNGIGSGEDIADVLQGTLFVQLLQLLDPTATSTSFTLGIPDVLLGVENITGSALDDDISGNALANVLTGGAGRDVIDGRGGNDAVNGGDGADTLNGGDGNNTILGGASIDVIDGGAGADTIRSQEGSDTVTGGTGADRFVFDVVIGSGNVDKITDFSVVDDTIVLDKAIFTALTAGNLPSAAFVIGTGAADASDRIVYNSANGALFYDADGNGAGTAVQFATLTAGLALTSADFVVI</sequence>
<dbReference type="SUPFAM" id="SSF51120">
    <property type="entry name" value="beta-Roll"/>
    <property type="match status" value="6"/>
</dbReference>
<dbReference type="EMBL" id="JAROCY010000023">
    <property type="protein sequence ID" value="MDF8335237.1"/>
    <property type="molecule type" value="Genomic_DNA"/>
</dbReference>
<dbReference type="InterPro" id="IPR003995">
    <property type="entry name" value="RTX_toxin_determinant-A"/>
</dbReference>
<evidence type="ECO:0000256" key="8">
    <source>
        <dbReference type="SAM" id="MobiDB-lite"/>
    </source>
</evidence>
<feature type="region of interest" description="Disordered" evidence="8">
    <location>
        <begin position="473"/>
        <end position="525"/>
    </location>
</feature>
<dbReference type="InterPro" id="IPR001343">
    <property type="entry name" value="Hemolysn_Ca-bd"/>
</dbReference>
<dbReference type="PROSITE" id="PS00330">
    <property type="entry name" value="HEMOLYSIN_CALCIUM"/>
    <property type="match status" value="4"/>
</dbReference>
<proteinExistence type="predicted"/>
<evidence type="ECO:0000256" key="7">
    <source>
        <dbReference type="ARBA" id="ARBA00023136"/>
    </source>
</evidence>
<keyword evidence="6" id="KW-0843">Virulence</keyword>
<evidence type="ECO:0000313" key="9">
    <source>
        <dbReference type="EMBL" id="MDF8335237.1"/>
    </source>
</evidence>
<evidence type="ECO:0000256" key="3">
    <source>
        <dbReference type="ARBA" id="ARBA00022525"/>
    </source>
</evidence>
<dbReference type="Pfam" id="PF00353">
    <property type="entry name" value="HemolysinCabind"/>
    <property type="match status" value="10"/>
</dbReference>
<comment type="caution">
    <text evidence="9">The sequence shown here is derived from an EMBL/GenBank/DDBJ whole genome shotgun (WGS) entry which is preliminary data.</text>
</comment>
<evidence type="ECO:0000313" key="10">
    <source>
        <dbReference type="Proteomes" id="UP001222770"/>
    </source>
</evidence>
<keyword evidence="3" id="KW-0964">Secreted</keyword>
<dbReference type="PANTHER" id="PTHR38340">
    <property type="entry name" value="S-LAYER PROTEIN"/>
    <property type="match status" value="1"/>
</dbReference>
<keyword evidence="4" id="KW-0800">Toxin</keyword>
<dbReference type="RefSeq" id="WP_277280151.1">
    <property type="nucleotide sequence ID" value="NZ_JAROCY010000023.1"/>
</dbReference>
<keyword evidence="5" id="KW-0677">Repeat</keyword>
<dbReference type="PRINTS" id="PR00313">
    <property type="entry name" value="CABNDNGRPT"/>
</dbReference>
<keyword evidence="7" id="KW-0472">Membrane</keyword>
<protein>
    <submittedName>
        <fullName evidence="9">Calcium-binding protein</fullName>
    </submittedName>
</protein>
<dbReference type="Proteomes" id="UP001222770">
    <property type="component" value="Unassembled WGS sequence"/>
</dbReference>
<evidence type="ECO:0000256" key="4">
    <source>
        <dbReference type="ARBA" id="ARBA00022656"/>
    </source>
</evidence>
<keyword evidence="10" id="KW-1185">Reference proteome</keyword>
<name>A0ABT6CRM1_9SPHN</name>
<feature type="compositionally biased region" description="Acidic residues" evidence="8">
    <location>
        <begin position="496"/>
        <end position="514"/>
    </location>
</feature>
<evidence type="ECO:0000256" key="5">
    <source>
        <dbReference type="ARBA" id="ARBA00022737"/>
    </source>
</evidence>
<gene>
    <name evidence="9" type="ORF">POM99_18690</name>
</gene>
<organism evidence="9 10">
    <name type="scientific">Novosphingobium cyanobacteriorum</name>
    <dbReference type="NCBI Taxonomy" id="3024215"/>
    <lineage>
        <taxon>Bacteria</taxon>
        <taxon>Pseudomonadati</taxon>
        <taxon>Pseudomonadota</taxon>
        <taxon>Alphaproteobacteria</taxon>
        <taxon>Sphingomonadales</taxon>
        <taxon>Sphingomonadaceae</taxon>
        <taxon>Novosphingobium</taxon>
    </lineage>
</organism>
<dbReference type="InterPro" id="IPR018511">
    <property type="entry name" value="Hemolysin-typ_Ca-bd_CS"/>
</dbReference>
<dbReference type="InterPro" id="IPR011049">
    <property type="entry name" value="Serralysin-like_metalloprot_C"/>
</dbReference>
<dbReference type="InterPro" id="IPR050557">
    <property type="entry name" value="RTX_toxin/Mannuronan_C5-epim"/>
</dbReference>
<reference evidence="9 10" key="1">
    <citation type="submission" date="2023-03" db="EMBL/GenBank/DDBJ databases">
        <title>Novosphingobium cyanobacteriorum sp. nov., isolated from a eutrophic reservoir during the Microcystis bloom period.</title>
        <authorList>
            <person name="Kang M."/>
            <person name="Le V."/>
            <person name="Ko S.-R."/>
            <person name="Lee S.-A."/>
            <person name="Ahn C.-Y."/>
        </authorList>
    </citation>
    <scope>NUCLEOTIDE SEQUENCE [LARGE SCALE GENOMIC DNA]</scope>
    <source>
        <strain evidence="9 10">HBC54</strain>
    </source>
</reference>
<accession>A0ABT6CRM1</accession>